<dbReference type="Pfam" id="PF07724">
    <property type="entry name" value="AAA_2"/>
    <property type="match status" value="1"/>
</dbReference>
<dbReference type="InterPro" id="IPR028299">
    <property type="entry name" value="ClpA/B_CS2"/>
</dbReference>
<name>A0A5E4TI45_9BURK</name>
<dbReference type="InterPro" id="IPR013461">
    <property type="entry name" value="ClpA"/>
</dbReference>
<evidence type="ECO:0000313" key="13">
    <source>
        <dbReference type="EMBL" id="VVD87201.1"/>
    </source>
</evidence>
<dbReference type="InterPro" id="IPR003959">
    <property type="entry name" value="ATPase_AAA_core"/>
</dbReference>
<dbReference type="InterPro" id="IPR036628">
    <property type="entry name" value="Clp_N_dom_sf"/>
</dbReference>
<dbReference type="EMBL" id="QAIC01000041">
    <property type="protein sequence ID" value="MDN4575023.1"/>
    <property type="molecule type" value="Genomic_DNA"/>
</dbReference>
<dbReference type="Pfam" id="PF10431">
    <property type="entry name" value="ClpB_D2-small"/>
    <property type="match status" value="1"/>
</dbReference>
<dbReference type="InterPro" id="IPR019489">
    <property type="entry name" value="Clp_ATPase_C"/>
</dbReference>
<dbReference type="RefSeq" id="WP_017232770.1">
    <property type="nucleotide sequence ID" value="NZ_CABPRY010000002.1"/>
</dbReference>
<reference evidence="11" key="1">
    <citation type="submission" date="2018-04" db="EMBL/GenBank/DDBJ databases">
        <authorList>
            <person name="Jy Z."/>
        </authorList>
    </citation>
    <scope>NUCLEOTIDE SEQUENCE</scope>
    <source>
        <strain evidence="12">AS13</strain>
        <strain evidence="11">LA18</strain>
    </source>
</reference>
<comment type="similarity">
    <text evidence="1 8">Belongs to the ClpA/ClpB family.</text>
</comment>
<feature type="region of interest" description="Disordered" evidence="9">
    <location>
        <begin position="146"/>
        <end position="172"/>
    </location>
</feature>
<evidence type="ECO:0000256" key="8">
    <source>
        <dbReference type="RuleBase" id="RU004432"/>
    </source>
</evidence>
<dbReference type="Pfam" id="PF17871">
    <property type="entry name" value="AAA_lid_9"/>
    <property type="match status" value="1"/>
</dbReference>
<evidence type="ECO:0000256" key="3">
    <source>
        <dbReference type="ARBA" id="ARBA00022741"/>
    </source>
</evidence>
<evidence type="ECO:0000313" key="12">
    <source>
        <dbReference type="EMBL" id="MDN4579093.1"/>
    </source>
</evidence>
<dbReference type="GO" id="GO:0005524">
    <property type="term" value="F:ATP binding"/>
    <property type="evidence" value="ECO:0007669"/>
    <property type="project" value="UniProtKB-KW"/>
</dbReference>
<dbReference type="CDD" id="cd00009">
    <property type="entry name" value="AAA"/>
    <property type="match status" value="1"/>
</dbReference>
<accession>A0A5E4TI45</accession>
<dbReference type="Gene3D" id="1.10.8.60">
    <property type="match status" value="2"/>
</dbReference>
<dbReference type="InterPro" id="IPR004176">
    <property type="entry name" value="Clp_R_N"/>
</dbReference>
<dbReference type="PRINTS" id="PR00300">
    <property type="entry name" value="CLPPROTEASEA"/>
</dbReference>
<dbReference type="Proteomes" id="UP001172791">
    <property type="component" value="Unassembled WGS sequence"/>
</dbReference>
<evidence type="ECO:0000259" key="10">
    <source>
        <dbReference type="PROSITE" id="PS51903"/>
    </source>
</evidence>
<dbReference type="Proteomes" id="UP001172788">
    <property type="component" value="Unassembled WGS sequence"/>
</dbReference>
<evidence type="ECO:0000256" key="1">
    <source>
        <dbReference type="ARBA" id="ARBA00008675"/>
    </source>
</evidence>
<dbReference type="GO" id="GO:0005737">
    <property type="term" value="C:cytoplasm"/>
    <property type="evidence" value="ECO:0007669"/>
    <property type="project" value="TreeGrafter"/>
</dbReference>
<dbReference type="Pfam" id="PF02861">
    <property type="entry name" value="Clp_N"/>
    <property type="match status" value="1"/>
</dbReference>
<organism evidence="13 14">
    <name type="scientific">Pandoraea cepalis</name>
    <dbReference type="NCBI Taxonomy" id="2508294"/>
    <lineage>
        <taxon>Bacteria</taxon>
        <taxon>Pseudomonadati</taxon>
        <taxon>Pseudomonadota</taxon>
        <taxon>Betaproteobacteria</taxon>
        <taxon>Burkholderiales</taxon>
        <taxon>Burkholderiaceae</taxon>
        <taxon>Pandoraea</taxon>
    </lineage>
</organism>
<protein>
    <submittedName>
        <fullName evidence="13">ATP-dependent Clp protease ATP-binding protein</fullName>
    </submittedName>
    <submittedName>
        <fullName evidence="11">ATP-dependent Clp protease ATP-binding subunit ClpA</fullName>
    </submittedName>
</protein>
<keyword evidence="3 8" id="KW-0547">Nucleotide-binding</keyword>
<feature type="compositionally biased region" description="Low complexity" evidence="9">
    <location>
        <begin position="147"/>
        <end position="158"/>
    </location>
</feature>
<dbReference type="SUPFAM" id="SSF52540">
    <property type="entry name" value="P-loop containing nucleoside triphosphate hydrolases"/>
    <property type="match status" value="2"/>
</dbReference>
<dbReference type="InterPro" id="IPR041546">
    <property type="entry name" value="ClpA/ClpB_AAA_lid"/>
</dbReference>
<dbReference type="GO" id="GO:0016887">
    <property type="term" value="F:ATP hydrolysis activity"/>
    <property type="evidence" value="ECO:0007669"/>
    <property type="project" value="InterPro"/>
</dbReference>
<keyword evidence="15" id="KW-1185">Reference proteome</keyword>
<keyword evidence="2 7" id="KW-0677">Repeat</keyword>
<dbReference type="NCBIfam" id="TIGR02639">
    <property type="entry name" value="ClpA"/>
    <property type="match status" value="1"/>
</dbReference>
<proteinExistence type="inferred from homology"/>
<dbReference type="EMBL" id="QAID01000042">
    <property type="protein sequence ID" value="MDN4579093.1"/>
    <property type="molecule type" value="Genomic_DNA"/>
</dbReference>
<comment type="function">
    <text evidence="6">Part of a stress-induced multi-chaperone system, it is involved in the recovery of the cell from heat-induced damage, in cooperation with DnaK, DnaJ and GrpE. Acts before DnaK, in the processing of protein aggregates. Protein binding stimulates the ATPase activity; ATP hydrolysis unfolds the denatured protein aggregates, which probably helps expose new hydrophobic binding sites on the surface of ClpB-bound aggregates, contributing to the solubilization and refolding of denatured protein aggregates by DnaK.</text>
</comment>
<evidence type="ECO:0000256" key="4">
    <source>
        <dbReference type="ARBA" id="ARBA00022840"/>
    </source>
</evidence>
<keyword evidence="13" id="KW-0378">Hydrolase</keyword>
<dbReference type="PROSITE" id="PS00871">
    <property type="entry name" value="CLPAB_2"/>
    <property type="match status" value="1"/>
</dbReference>
<evidence type="ECO:0000256" key="7">
    <source>
        <dbReference type="PROSITE-ProRule" id="PRU01251"/>
    </source>
</evidence>
<dbReference type="GO" id="GO:0043335">
    <property type="term" value="P:protein unfolding"/>
    <property type="evidence" value="ECO:0007669"/>
    <property type="project" value="InterPro"/>
</dbReference>
<evidence type="ECO:0000256" key="9">
    <source>
        <dbReference type="SAM" id="MobiDB-lite"/>
    </source>
</evidence>
<dbReference type="SMART" id="SM00382">
    <property type="entry name" value="AAA"/>
    <property type="match status" value="2"/>
</dbReference>
<evidence type="ECO:0000256" key="5">
    <source>
        <dbReference type="ARBA" id="ARBA00023186"/>
    </source>
</evidence>
<dbReference type="Gene3D" id="1.10.1780.10">
    <property type="entry name" value="Clp, N-terminal domain"/>
    <property type="match status" value="1"/>
</dbReference>
<dbReference type="AlphaFoldDB" id="A0A5E4TI45"/>
<gene>
    <name evidence="11" type="primary">clpA</name>
    <name evidence="11" type="ORF">DBA34_17400</name>
    <name evidence="12" type="ORF">DBB29_13310</name>
    <name evidence="13" type="ORF">PCE31107_01438</name>
</gene>
<evidence type="ECO:0000313" key="11">
    <source>
        <dbReference type="EMBL" id="MDN4575023.1"/>
    </source>
</evidence>
<dbReference type="InterPro" id="IPR018368">
    <property type="entry name" value="ClpA/B_CS1"/>
</dbReference>
<dbReference type="Gene3D" id="3.40.50.300">
    <property type="entry name" value="P-loop containing nucleotide triphosphate hydrolases"/>
    <property type="match status" value="2"/>
</dbReference>
<keyword evidence="13" id="KW-0645">Protease</keyword>
<dbReference type="GO" id="GO:0008233">
    <property type="term" value="F:peptidase activity"/>
    <property type="evidence" value="ECO:0007669"/>
    <property type="project" value="UniProtKB-KW"/>
</dbReference>
<evidence type="ECO:0000256" key="2">
    <source>
        <dbReference type="ARBA" id="ARBA00022737"/>
    </source>
</evidence>
<dbReference type="PANTHER" id="PTHR11638">
    <property type="entry name" value="ATP-DEPENDENT CLP PROTEASE"/>
    <property type="match status" value="1"/>
</dbReference>
<dbReference type="SMART" id="SM01086">
    <property type="entry name" value="ClpB_D2-small"/>
    <property type="match status" value="1"/>
</dbReference>
<dbReference type="PROSITE" id="PS00870">
    <property type="entry name" value="CLPAB_1"/>
    <property type="match status" value="1"/>
</dbReference>
<keyword evidence="4 8" id="KW-0067">ATP-binding</keyword>
<dbReference type="InterPro" id="IPR003593">
    <property type="entry name" value="AAA+_ATPase"/>
</dbReference>
<dbReference type="GO" id="GO:0034605">
    <property type="term" value="P:cellular response to heat"/>
    <property type="evidence" value="ECO:0007669"/>
    <property type="project" value="TreeGrafter"/>
</dbReference>
<keyword evidence="5 8" id="KW-0143">Chaperone</keyword>
<dbReference type="FunFam" id="3.40.50.300:FF:000010">
    <property type="entry name" value="Chaperone clpB 1, putative"/>
    <property type="match status" value="1"/>
</dbReference>
<evidence type="ECO:0000313" key="15">
    <source>
        <dbReference type="Proteomes" id="UP001172788"/>
    </source>
</evidence>
<reference evidence="13 14" key="2">
    <citation type="submission" date="2019-08" db="EMBL/GenBank/DDBJ databases">
        <authorList>
            <person name="Peeters C."/>
        </authorList>
    </citation>
    <scope>NUCLEOTIDE SEQUENCE [LARGE SCALE GENOMIC DNA]</scope>
    <source>
        <strain evidence="13 14">LMG 31107</strain>
    </source>
</reference>
<dbReference type="Pfam" id="PF00004">
    <property type="entry name" value="AAA"/>
    <property type="match status" value="1"/>
</dbReference>
<dbReference type="SUPFAM" id="SSF81923">
    <property type="entry name" value="Double Clp-N motif"/>
    <property type="match status" value="1"/>
</dbReference>
<dbReference type="PROSITE" id="PS51903">
    <property type="entry name" value="CLP_R"/>
    <property type="match status" value="1"/>
</dbReference>
<dbReference type="InterPro" id="IPR001270">
    <property type="entry name" value="ClpA/B"/>
</dbReference>
<evidence type="ECO:0000256" key="6">
    <source>
        <dbReference type="ARBA" id="ARBA00025613"/>
    </source>
</evidence>
<dbReference type="InterPro" id="IPR027417">
    <property type="entry name" value="P-loop_NTPase"/>
</dbReference>
<feature type="domain" description="Clp R" evidence="10">
    <location>
        <begin position="1"/>
        <end position="146"/>
    </location>
</feature>
<dbReference type="EMBL" id="CABPRY010000002">
    <property type="protein sequence ID" value="VVD87201.1"/>
    <property type="molecule type" value="Genomic_DNA"/>
</dbReference>
<evidence type="ECO:0000313" key="14">
    <source>
        <dbReference type="Proteomes" id="UP000396788"/>
    </source>
</evidence>
<dbReference type="Proteomes" id="UP000396788">
    <property type="component" value="Unassembled WGS sequence"/>
</dbReference>
<sequence length="765" mass="83787">MIAQELEVSLHMAFMEARQARHEFITVEHLLLALLDNPTAAEVLRACAANLEDLRQNLRNFIADNTPTVPGSDEVDTQPTLGFQRVIQRAIMHVQSTSNGKKEVTGANVLVAIFGEKDSHAVYYLQQQGVTRLDVVNFISHGITKTGAPGESAKAGEGSAEGEEGANAKESPLAQYTQNLNQLARDGKIDPLIGREAEVERVVQVLCRRRKNNPLLVGEAGVGKTAIAEGLAWRVTRGEVPEILQDATVYSLDMGALLAGTKYRGDFEQRLKAVLKELKERNNAILFIDEIHTLIGAGAASGGTLDASNLLKPALSSGQLKCIGATTFTEYRGIFEKDAALSRRFQKIDVNEPTVEQTVQILRGLKSRFEEHHGVKYSSSALSAAAELSAKFITDRHLPDKAIDVIDEAGAAQRILPKSKQKKTIGKGEIEDIVSKIARIPAQSVSADDRGKLQTLDRDLKSVVFGQDPAIDALSAAIKMSRAGLGKTDKPIGAFLFSGPTGVGKTEVAKQLAFTLGIELIRFDMSEYMERHAVSRLIGAPPGYVGFDQGGLLTEAVTKKPHCVLLLDEIEKAHPDIFNVLLQVMDHGTLTDNNGRKADFRNVIVIMTTNAGAETINRASIGFTNERQAGDEMADIKRMFTPEFRNRLDAIISFKPLDEQIILRVVDKFLIQLEDQLHEKKVEVVFTDKLRAFLAKKGFDPLMGARPMQRLIQDTIRRALADELLFGRLTSGGRVTVNLDEHDQVQLSFPQDGNARAEPEAAEVE</sequence>
<dbReference type="InterPro" id="IPR050130">
    <property type="entry name" value="ClpA_ClpB"/>
</dbReference>
<dbReference type="FunFam" id="3.40.50.300:FF:000025">
    <property type="entry name" value="ATP-dependent Clp protease subunit"/>
    <property type="match status" value="1"/>
</dbReference>
<dbReference type="GO" id="GO:0006508">
    <property type="term" value="P:proteolysis"/>
    <property type="evidence" value="ECO:0007669"/>
    <property type="project" value="UniProtKB-KW"/>
</dbReference>
<dbReference type="CDD" id="cd19499">
    <property type="entry name" value="RecA-like_ClpB_Hsp104-like"/>
    <property type="match status" value="1"/>
</dbReference>
<dbReference type="PANTHER" id="PTHR11638:SF111">
    <property type="entry name" value="ATP-DEPENDENT CLP PROTEASE ATP-BINDING SUBUNIT CLPA"/>
    <property type="match status" value="1"/>
</dbReference>